<name>A0A328F990_9BACT</name>
<reference evidence="1 4" key="2">
    <citation type="submission" date="2019-02" db="EMBL/GenBank/DDBJ databases">
        <title>Complete genome sequence of Desulfobacter hydrogenophilus AcRS1.</title>
        <authorList>
            <person name="Marietou A."/>
            <person name="Lund M.B."/>
            <person name="Marshall I.P.G."/>
            <person name="Schreiber L."/>
            <person name="Jorgensen B."/>
        </authorList>
    </citation>
    <scope>NUCLEOTIDE SEQUENCE [LARGE SCALE GENOMIC DNA]</scope>
    <source>
        <strain evidence="1 4">AcRS1</strain>
    </source>
</reference>
<protein>
    <submittedName>
        <fullName evidence="1">Regulatory protein GemA</fullName>
    </submittedName>
</protein>
<evidence type="ECO:0000313" key="1">
    <source>
        <dbReference type="EMBL" id="QBH14306.1"/>
    </source>
</evidence>
<gene>
    <name evidence="2" type="ORF">DO021_21490</name>
    <name evidence="1" type="ORF">EYB58_16115</name>
</gene>
<dbReference type="EMBL" id="QLNI01000075">
    <property type="protein sequence ID" value="RAL99971.1"/>
    <property type="molecule type" value="Genomic_DNA"/>
</dbReference>
<organism evidence="2 3">
    <name type="scientific">Desulfobacter hydrogenophilus</name>
    <dbReference type="NCBI Taxonomy" id="2291"/>
    <lineage>
        <taxon>Bacteria</taxon>
        <taxon>Pseudomonadati</taxon>
        <taxon>Thermodesulfobacteriota</taxon>
        <taxon>Desulfobacteria</taxon>
        <taxon>Desulfobacterales</taxon>
        <taxon>Desulfobacteraceae</taxon>
        <taxon>Desulfobacter</taxon>
    </lineage>
</organism>
<dbReference type="EMBL" id="CP036313">
    <property type="protein sequence ID" value="QBH14306.1"/>
    <property type="molecule type" value="Genomic_DNA"/>
</dbReference>
<keyword evidence="4" id="KW-1185">Reference proteome</keyword>
<evidence type="ECO:0000313" key="4">
    <source>
        <dbReference type="Proteomes" id="UP000293902"/>
    </source>
</evidence>
<dbReference type="RefSeq" id="WP_111960506.1">
    <property type="nucleotide sequence ID" value="NZ_CP036313.1"/>
</dbReference>
<dbReference type="Proteomes" id="UP000293902">
    <property type="component" value="Chromosome"/>
</dbReference>
<accession>A0A328F990</accession>
<reference evidence="2 3" key="1">
    <citation type="submission" date="2018-06" db="EMBL/GenBank/DDBJ databases">
        <title>Complete Genome Sequence of Desulfobacter hydrogenophilus (DSM3380).</title>
        <authorList>
            <person name="Marietou A."/>
            <person name="Schreiber L."/>
            <person name="Marshall I."/>
            <person name="Jorgensen B."/>
        </authorList>
    </citation>
    <scope>NUCLEOTIDE SEQUENCE [LARGE SCALE GENOMIC DNA]</scope>
    <source>
        <strain evidence="2 3">DSM 3380</strain>
    </source>
</reference>
<sequence length="189" mass="22054">MNKTAKKNQPSSVKQRQLLAIARQQLNMDKDDYKAIMTAHYGVDSSTRLTFGQAEEFIDYFASRGFVIVSKKRRYLKRKNPAKTREYPKVIDMASPAELEKIDALAGLITWRCEDGMTRWMQKFLKIDRVKTGRDAFRAIEGLKKMFENGMVKLHGEDWWLKSFDSLEINAYIAEHMPAKYKDRVSMPF</sequence>
<dbReference type="OrthoDB" id="5421029at2"/>
<dbReference type="InterPro" id="IPR009363">
    <property type="entry name" value="Phage_Mu_Gp16"/>
</dbReference>
<evidence type="ECO:0000313" key="2">
    <source>
        <dbReference type="EMBL" id="RAL99971.1"/>
    </source>
</evidence>
<dbReference type="Proteomes" id="UP000248798">
    <property type="component" value="Unassembled WGS sequence"/>
</dbReference>
<evidence type="ECO:0000313" key="3">
    <source>
        <dbReference type="Proteomes" id="UP000248798"/>
    </source>
</evidence>
<proteinExistence type="predicted"/>
<dbReference type="AlphaFoldDB" id="A0A328F990"/>
<dbReference type="Pfam" id="PF06252">
    <property type="entry name" value="GemA"/>
    <property type="match status" value="1"/>
</dbReference>